<evidence type="ECO:0000313" key="2">
    <source>
        <dbReference type="EMBL" id="MFD1315905.1"/>
    </source>
</evidence>
<reference evidence="3" key="1">
    <citation type="journal article" date="2019" name="Int. J. Syst. Evol. Microbiol.">
        <title>The Global Catalogue of Microorganisms (GCM) 10K type strain sequencing project: providing services to taxonomists for standard genome sequencing and annotation.</title>
        <authorList>
            <consortium name="The Broad Institute Genomics Platform"/>
            <consortium name="The Broad Institute Genome Sequencing Center for Infectious Disease"/>
            <person name="Wu L."/>
            <person name="Ma J."/>
        </authorList>
    </citation>
    <scope>NUCLEOTIDE SEQUENCE [LARGE SCALE GENOMIC DNA]</scope>
    <source>
        <strain evidence="3">CCUG 61485</strain>
    </source>
</reference>
<evidence type="ECO:0008006" key="4">
    <source>
        <dbReference type="Google" id="ProtNLM"/>
    </source>
</evidence>
<name>A0ABW3Y380_9FLAO</name>
<organism evidence="2 3">
    <name type="scientific">Namhaeicola litoreus</name>
    <dbReference type="NCBI Taxonomy" id="1052145"/>
    <lineage>
        <taxon>Bacteria</taxon>
        <taxon>Pseudomonadati</taxon>
        <taxon>Bacteroidota</taxon>
        <taxon>Flavobacteriia</taxon>
        <taxon>Flavobacteriales</taxon>
        <taxon>Flavobacteriaceae</taxon>
        <taxon>Namhaeicola</taxon>
    </lineage>
</organism>
<accession>A0ABW3Y380</accession>
<dbReference type="PROSITE" id="PS51257">
    <property type="entry name" value="PROKAR_LIPOPROTEIN"/>
    <property type="match status" value="1"/>
</dbReference>
<evidence type="ECO:0000256" key="1">
    <source>
        <dbReference type="SAM" id="SignalP"/>
    </source>
</evidence>
<protein>
    <recommendedName>
        <fullName evidence="4">DNA topoisomerase IV</fullName>
    </recommendedName>
</protein>
<dbReference type="RefSeq" id="WP_377178524.1">
    <property type="nucleotide sequence ID" value="NZ_JBHTMY010000003.1"/>
</dbReference>
<dbReference type="Proteomes" id="UP001597201">
    <property type="component" value="Unassembled WGS sequence"/>
</dbReference>
<dbReference type="EMBL" id="JBHTMY010000003">
    <property type="protein sequence ID" value="MFD1315905.1"/>
    <property type="molecule type" value="Genomic_DNA"/>
</dbReference>
<proteinExistence type="predicted"/>
<sequence length="123" mass="14295">MRIFIVLFCALFLFFGCKSETTNIDSFKTGKYKTLLKDNEISSIAVRNDSLQIELTNGVRDTFYINWKNDFEYTLLKKHPKSLLDSTPFHVKITGIKNNEYTFKAFFKGSNFKQEGTAIKLEE</sequence>
<keyword evidence="1" id="KW-0732">Signal</keyword>
<feature type="chain" id="PRO_5046047288" description="DNA topoisomerase IV" evidence="1">
    <location>
        <begin position="20"/>
        <end position="123"/>
    </location>
</feature>
<comment type="caution">
    <text evidence="2">The sequence shown here is derived from an EMBL/GenBank/DDBJ whole genome shotgun (WGS) entry which is preliminary data.</text>
</comment>
<evidence type="ECO:0000313" key="3">
    <source>
        <dbReference type="Proteomes" id="UP001597201"/>
    </source>
</evidence>
<gene>
    <name evidence="2" type="ORF">ACFQ39_09770</name>
</gene>
<keyword evidence="3" id="KW-1185">Reference proteome</keyword>
<feature type="signal peptide" evidence="1">
    <location>
        <begin position="1"/>
        <end position="19"/>
    </location>
</feature>